<evidence type="ECO:0000313" key="1">
    <source>
        <dbReference type="EMBL" id="CAG6682369.1"/>
    </source>
</evidence>
<accession>A0A8D8X5A3</accession>
<organism evidence="1">
    <name type="scientific">Cacopsylla melanoneura</name>
    <dbReference type="NCBI Taxonomy" id="428564"/>
    <lineage>
        <taxon>Eukaryota</taxon>
        <taxon>Metazoa</taxon>
        <taxon>Ecdysozoa</taxon>
        <taxon>Arthropoda</taxon>
        <taxon>Hexapoda</taxon>
        <taxon>Insecta</taxon>
        <taxon>Pterygota</taxon>
        <taxon>Neoptera</taxon>
        <taxon>Paraneoptera</taxon>
        <taxon>Hemiptera</taxon>
        <taxon>Sternorrhyncha</taxon>
        <taxon>Psylloidea</taxon>
        <taxon>Psyllidae</taxon>
        <taxon>Psyllinae</taxon>
        <taxon>Cacopsylla</taxon>
    </lineage>
</organism>
<sequence>MFSVTICKQSQNQIIELKEQYNNPGIVIVTIIKASYVQMDMCIVMRGSNKLSKDMLVGDVINVVEDSQTDPESERYTQSWKPRGYELEIWKVDSFGRENLSREWTNCGLRCHGISDLLFCL</sequence>
<proteinExistence type="predicted"/>
<dbReference type="EMBL" id="HBUF01258945">
    <property type="protein sequence ID" value="CAG6682369.1"/>
    <property type="molecule type" value="Transcribed_RNA"/>
</dbReference>
<name>A0A8D8X5A3_9HEMI</name>
<reference evidence="1" key="1">
    <citation type="submission" date="2021-05" db="EMBL/GenBank/DDBJ databases">
        <authorList>
            <person name="Alioto T."/>
            <person name="Alioto T."/>
            <person name="Gomez Garrido J."/>
        </authorList>
    </citation>
    <scope>NUCLEOTIDE SEQUENCE</scope>
</reference>
<dbReference type="AlphaFoldDB" id="A0A8D8X5A3"/>
<protein>
    <submittedName>
        <fullName evidence="1">Uncharacterized protein</fullName>
    </submittedName>
</protein>